<comment type="caution">
    <text evidence="1">The sequence shown here is derived from an EMBL/GenBank/DDBJ whole genome shotgun (WGS) entry which is preliminary data.</text>
</comment>
<protein>
    <submittedName>
        <fullName evidence="1">Uncharacterized protein</fullName>
    </submittedName>
</protein>
<dbReference type="AlphaFoldDB" id="A0ABD3FDJ8"/>
<dbReference type="EMBL" id="JBIMZQ010000025">
    <property type="protein sequence ID" value="KAL3664010.1"/>
    <property type="molecule type" value="Genomic_DNA"/>
</dbReference>
<organism evidence="1 2">
    <name type="scientific">Phytophthora oleae</name>
    <dbReference type="NCBI Taxonomy" id="2107226"/>
    <lineage>
        <taxon>Eukaryota</taxon>
        <taxon>Sar</taxon>
        <taxon>Stramenopiles</taxon>
        <taxon>Oomycota</taxon>
        <taxon>Peronosporomycetes</taxon>
        <taxon>Peronosporales</taxon>
        <taxon>Peronosporaceae</taxon>
        <taxon>Phytophthora</taxon>
    </lineage>
</organism>
<gene>
    <name evidence="1" type="ORF">V7S43_010897</name>
</gene>
<evidence type="ECO:0000313" key="1">
    <source>
        <dbReference type="EMBL" id="KAL3664010.1"/>
    </source>
</evidence>
<evidence type="ECO:0000313" key="2">
    <source>
        <dbReference type="Proteomes" id="UP001632037"/>
    </source>
</evidence>
<dbReference type="Proteomes" id="UP001632037">
    <property type="component" value="Unassembled WGS sequence"/>
</dbReference>
<name>A0ABD3FDJ8_9STRA</name>
<reference evidence="1 2" key="1">
    <citation type="submission" date="2024-09" db="EMBL/GenBank/DDBJ databases">
        <title>Genome sequencing and assembly of Phytophthora oleae, isolate VK10A, causative agent of rot of olive drupes.</title>
        <authorList>
            <person name="Conti Taguali S."/>
            <person name="Riolo M."/>
            <person name="La Spada F."/>
            <person name="Cacciola S.O."/>
            <person name="Dionisio G."/>
        </authorList>
    </citation>
    <scope>NUCLEOTIDE SEQUENCE [LARGE SCALE GENOMIC DNA]</scope>
    <source>
        <strain evidence="1 2">VK10A</strain>
    </source>
</reference>
<sequence>MEHEVALRIERIEQQIPTEWKEFAGKPMQIAYYATKVNTFRENPDLLHPSKSFTSWAIQELRREMGDDGRHLADEDLRLIVGQEWRTDLTRSIMETRLNRHGSKDGPVVRRSPSGVLYVSPQPSRTSANMSGVASPRKFVLDAIATPGQRKKAAIPK</sequence>
<keyword evidence="2" id="KW-1185">Reference proteome</keyword>
<accession>A0ABD3FDJ8</accession>
<proteinExistence type="predicted"/>